<keyword evidence="1" id="KW-0472">Membrane</keyword>
<dbReference type="Gene3D" id="3.55.50.30">
    <property type="match status" value="1"/>
</dbReference>
<dbReference type="RefSeq" id="WP_073078782.1">
    <property type="nucleotide sequence ID" value="NZ_FRBL01000002.1"/>
</dbReference>
<evidence type="ECO:0000259" key="3">
    <source>
        <dbReference type="Pfam" id="PF16344"/>
    </source>
</evidence>
<evidence type="ECO:0000259" key="2">
    <source>
        <dbReference type="Pfam" id="PF04773"/>
    </source>
</evidence>
<dbReference type="EMBL" id="FRBL01000002">
    <property type="protein sequence ID" value="SHL13358.1"/>
    <property type="molecule type" value="Genomic_DNA"/>
</dbReference>
<sequence>MSTTNTRALFEKYYSKTATEQERKELAALLRDTDDQLISEWITEMGEQLQETTHIIAPDRADAILTNILHPSRTNHKQPFRLVYRYAAAAAVALLLSAGVYLLTHRTPAPATSIAEVSPGSTGAVLTLADGSSVQLDSTRQGVLLLGNGLQVQVGEGQLNYEQATTTSYNTLTVPRGRQYKVMLPDGTIAWLNADSHLRYPTRFDGPERRVELQGEAYFDVAQQATQPFIVHTSTVEVQALGTAFNINSYADEAQITTTLVSGAVQVQSLSAKKVLRPGQQEVIKGNTSITLNDGNVAQAIAWKEGNFYFDDTTLPEILRQFSRWYDVEVVYNTTPGDKTYMVMISRNTPLSKVLDLLTNADADVKFIIEGKKLIVTSN</sequence>
<evidence type="ECO:0000313" key="5">
    <source>
        <dbReference type="Proteomes" id="UP000184420"/>
    </source>
</evidence>
<dbReference type="FunFam" id="2.60.120.1440:FF:000001">
    <property type="entry name" value="Putative anti-sigma factor"/>
    <property type="match status" value="1"/>
</dbReference>
<protein>
    <submittedName>
        <fullName evidence="4">FecR family protein</fullName>
    </submittedName>
</protein>
<dbReference type="STRING" id="1419482.SAMN05444266_102155"/>
<gene>
    <name evidence="4" type="ORF">SAMN05444266_102155</name>
</gene>
<proteinExistence type="predicted"/>
<evidence type="ECO:0000256" key="1">
    <source>
        <dbReference type="SAM" id="Phobius"/>
    </source>
</evidence>
<feature type="domain" description="Protein FecR C-terminal" evidence="3">
    <location>
        <begin position="308"/>
        <end position="376"/>
    </location>
</feature>
<dbReference type="PANTHER" id="PTHR30273:SF2">
    <property type="entry name" value="PROTEIN FECR"/>
    <property type="match status" value="1"/>
</dbReference>
<dbReference type="GO" id="GO:0016989">
    <property type="term" value="F:sigma factor antagonist activity"/>
    <property type="evidence" value="ECO:0007669"/>
    <property type="project" value="TreeGrafter"/>
</dbReference>
<dbReference type="Pfam" id="PF04773">
    <property type="entry name" value="FecR"/>
    <property type="match status" value="1"/>
</dbReference>
<dbReference type="PANTHER" id="PTHR30273">
    <property type="entry name" value="PERIPLASMIC SIGNAL SENSOR AND SIGMA FACTOR ACTIVATOR FECR-RELATED"/>
    <property type="match status" value="1"/>
</dbReference>
<dbReference type="Proteomes" id="UP000184420">
    <property type="component" value="Unassembled WGS sequence"/>
</dbReference>
<reference evidence="4 5" key="1">
    <citation type="submission" date="2016-11" db="EMBL/GenBank/DDBJ databases">
        <authorList>
            <person name="Jaros S."/>
            <person name="Januszkiewicz K."/>
            <person name="Wedrychowicz H."/>
        </authorList>
    </citation>
    <scope>NUCLEOTIDE SEQUENCE [LARGE SCALE GENOMIC DNA]</scope>
    <source>
        <strain evidence="4 5">DSM 27406</strain>
    </source>
</reference>
<feature type="domain" description="FecR protein" evidence="2">
    <location>
        <begin position="171"/>
        <end position="266"/>
    </location>
</feature>
<dbReference type="InterPro" id="IPR006860">
    <property type="entry name" value="FecR"/>
</dbReference>
<keyword evidence="1" id="KW-1133">Transmembrane helix</keyword>
<evidence type="ECO:0000313" key="4">
    <source>
        <dbReference type="EMBL" id="SHL13358.1"/>
    </source>
</evidence>
<feature type="transmembrane region" description="Helical" evidence="1">
    <location>
        <begin position="82"/>
        <end position="103"/>
    </location>
</feature>
<dbReference type="Pfam" id="PF16344">
    <property type="entry name" value="FecR_C"/>
    <property type="match status" value="1"/>
</dbReference>
<accession>A0A1M6Y5B0</accession>
<keyword evidence="1" id="KW-0812">Transmembrane</keyword>
<dbReference type="InterPro" id="IPR032508">
    <property type="entry name" value="FecR_C"/>
</dbReference>
<dbReference type="InterPro" id="IPR012373">
    <property type="entry name" value="Ferrdict_sens_TM"/>
</dbReference>
<organism evidence="4 5">
    <name type="scientific">Chitinophaga jiangningensis</name>
    <dbReference type="NCBI Taxonomy" id="1419482"/>
    <lineage>
        <taxon>Bacteria</taxon>
        <taxon>Pseudomonadati</taxon>
        <taxon>Bacteroidota</taxon>
        <taxon>Chitinophagia</taxon>
        <taxon>Chitinophagales</taxon>
        <taxon>Chitinophagaceae</taxon>
        <taxon>Chitinophaga</taxon>
    </lineage>
</organism>
<dbReference type="AlphaFoldDB" id="A0A1M6Y5B0"/>
<dbReference type="PIRSF" id="PIRSF018266">
    <property type="entry name" value="FecR"/>
    <property type="match status" value="1"/>
</dbReference>
<dbReference type="Gene3D" id="2.60.120.1440">
    <property type="match status" value="1"/>
</dbReference>
<dbReference type="OrthoDB" id="645173at2"/>
<keyword evidence="5" id="KW-1185">Reference proteome</keyword>
<name>A0A1M6Y5B0_9BACT</name>